<evidence type="ECO:0000256" key="3">
    <source>
        <dbReference type="ARBA" id="ARBA00022692"/>
    </source>
</evidence>
<feature type="transmembrane region" description="Helical" evidence="7">
    <location>
        <begin position="428"/>
        <end position="447"/>
    </location>
</feature>
<comment type="subcellular location">
    <subcellularLocation>
        <location evidence="1">Membrane</location>
        <topology evidence="1">Multi-pass membrane protein</topology>
    </subcellularLocation>
</comment>
<feature type="transmembrane region" description="Helical" evidence="7">
    <location>
        <begin position="400"/>
        <end position="422"/>
    </location>
</feature>
<feature type="transmembrane region" description="Helical" evidence="7">
    <location>
        <begin position="349"/>
        <end position="369"/>
    </location>
</feature>
<keyword evidence="5 7" id="KW-0472">Membrane</keyword>
<dbReference type="NCBIfam" id="TIGR00813">
    <property type="entry name" value="sss"/>
    <property type="match status" value="1"/>
</dbReference>
<dbReference type="AlphaFoldDB" id="A0AAW4W4W5"/>
<dbReference type="PANTHER" id="PTHR11819">
    <property type="entry name" value="SOLUTE CARRIER FAMILY 5"/>
    <property type="match status" value="1"/>
</dbReference>
<dbReference type="Proteomes" id="UP001298753">
    <property type="component" value="Unassembled WGS sequence"/>
</dbReference>
<keyword evidence="9" id="KW-1185">Reference proteome</keyword>
<dbReference type="InterPro" id="IPR001734">
    <property type="entry name" value="Na/solute_symporter"/>
</dbReference>
<dbReference type="GeneID" id="98659049"/>
<evidence type="ECO:0000313" key="8">
    <source>
        <dbReference type="EMBL" id="MCC2177899.1"/>
    </source>
</evidence>
<evidence type="ECO:0000256" key="6">
    <source>
        <dbReference type="RuleBase" id="RU362091"/>
    </source>
</evidence>
<dbReference type="RefSeq" id="WP_227601251.1">
    <property type="nucleotide sequence ID" value="NZ_JAJEPX010000070.1"/>
</dbReference>
<feature type="transmembrane region" description="Helical" evidence="7">
    <location>
        <begin position="530"/>
        <end position="551"/>
    </location>
</feature>
<proteinExistence type="inferred from homology"/>
<dbReference type="NCBIfam" id="NF007790">
    <property type="entry name" value="PRK10484.1"/>
    <property type="match status" value="1"/>
</dbReference>
<dbReference type="GO" id="GO:0005412">
    <property type="term" value="F:D-glucose:sodium symporter activity"/>
    <property type="evidence" value="ECO:0007669"/>
    <property type="project" value="TreeGrafter"/>
</dbReference>
<feature type="transmembrane region" description="Helical" evidence="7">
    <location>
        <begin position="39"/>
        <end position="61"/>
    </location>
</feature>
<feature type="transmembrane region" description="Helical" evidence="7">
    <location>
        <begin position="6"/>
        <end position="27"/>
    </location>
</feature>
<feature type="transmembrane region" description="Helical" evidence="7">
    <location>
        <begin position="197"/>
        <end position="217"/>
    </location>
</feature>
<evidence type="ECO:0000256" key="2">
    <source>
        <dbReference type="ARBA" id="ARBA00006434"/>
    </source>
</evidence>
<evidence type="ECO:0000313" key="9">
    <source>
        <dbReference type="Proteomes" id="UP001298753"/>
    </source>
</evidence>
<keyword evidence="4 7" id="KW-1133">Transmembrane helix</keyword>
<comment type="caution">
    <text evidence="8">The sequence shown here is derived from an EMBL/GenBank/DDBJ whole genome shotgun (WGS) entry which is preliminary data.</text>
</comment>
<evidence type="ECO:0000256" key="1">
    <source>
        <dbReference type="ARBA" id="ARBA00004141"/>
    </source>
</evidence>
<reference evidence="8 9" key="1">
    <citation type="submission" date="2021-10" db="EMBL/GenBank/DDBJ databases">
        <title>Anaerobic single-cell dispensing facilitates the cultivation of human gut bacteria.</title>
        <authorList>
            <person name="Afrizal A."/>
        </authorList>
    </citation>
    <scope>NUCLEOTIDE SEQUENCE [LARGE SCALE GENOMIC DNA]</scope>
    <source>
        <strain evidence="8 9">CLA-AA-H270</strain>
    </source>
</reference>
<organism evidence="8 9">
    <name type="scientific">Agathobaculum butyriciproducens</name>
    <dbReference type="NCBI Taxonomy" id="1628085"/>
    <lineage>
        <taxon>Bacteria</taxon>
        <taxon>Bacillati</taxon>
        <taxon>Bacillota</taxon>
        <taxon>Clostridia</taxon>
        <taxon>Eubacteriales</taxon>
        <taxon>Butyricicoccaceae</taxon>
        <taxon>Agathobaculum</taxon>
    </lineage>
</organism>
<name>A0AAW4W4W5_9FIRM</name>
<evidence type="ECO:0000256" key="4">
    <source>
        <dbReference type="ARBA" id="ARBA00022989"/>
    </source>
</evidence>
<gene>
    <name evidence="8" type="ORF">LKD22_12340</name>
</gene>
<dbReference type="PROSITE" id="PS50283">
    <property type="entry name" value="NA_SOLUT_SYMP_3"/>
    <property type="match status" value="1"/>
</dbReference>
<accession>A0AAW4W4W5</accession>
<dbReference type="GO" id="GO:0005886">
    <property type="term" value="C:plasma membrane"/>
    <property type="evidence" value="ECO:0007669"/>
    <property type="project" value="TreeGrafter"/>
</dbReference>
<dbReference type="InterPro" id="IPR038377">
    <property type="entry name" value="Na/Glc_symporter_sf"/>
</dbReference>
<dbReference type="CDD" id="cd10328">
    <property type="entry name" value="SLC5sbd_YidK"/>
    <property type="match status" value="1"/>
</dbReference>
<keyword evidence="3 7" id="KW-0812">Transmembrane</keyword>
<evidence type="ECO:0000256" key="5">
    <source>
        <dbReference type="ARBA" id="ARBA00023136"/>
    </source>
</evidence>
<comment type="similarity">
    <text evidence="2 6">Belongs to the sodium:solute symporter (SSF) (TC 2.A.21) family.</text>
</comment>
<feature type="transmembrane region" description="Helical" evidence="7">
    <location>
        <begin position="165"/>
        <end position="185"/>
    </location>
</feature>
<dbReference type="Gene3D" id="1.20.1730.10">
    <property type="entry name" value="Sodium/glucose cotransporter"/>
    <property type="match status" value="1"/>
</dbReference>
<dbReference type="Pfam" id="PF00474">
    <property type="entry name" value="SSF"/>
    <property type="match status" value="1"/>
</dbReference>
<feature type="transmembrane region" description="Helical" evidence="7">
    <location>
        <begin position="293"/>
        <end position="316"/>
    </location>
</feature>
<dbReference type="EMBL" id="JAJEPX010000070">
    <property type="protein sequence ID" value="MCC2177899.1"/>
    <property type="molecule type" value="Genomic_DNA"/>
</dbReference>
<feature type="transmembrane region" description="Helical" evidence="7">
    <location>
        <begin position="454"/>
        <end position="472"/>
    </location>
</feature>
<feature type="transmembrane region" description="Helical" evidence="7">
    <location>
        <begin position="81"/>
        <end position="103"/>
    </location>
</feature>
<dbReference type="PANTHER" id="PTHR11819:SF195">
    <property type="entry name" value="SODIUM_GLUCOSE COTRANSPORTER 4"/>
    <property type="match status" value="1"/>
</dbReference>
<evidence type="ECO:0000256" key="7">
    <source>
        <dbReference type="SAM" id="Phobius"/>
    </source>
</evidence>
<feature type="transmembrane region" description="Helical" evidence="7">
    <location>
        <begin position="484"/>
        <end position="503"/>
    </location>
</feature>
<sequence length="553" mass="59756">MSFFSSMIWIALSFLFFTVMVAVISAWKTRDDKLDTAEGYFLAGRGLPGIVIAGSLLLTNLSAEQLVGTNGQGWASNMSPIGWEVGALFTLFALALWFLPTYLKMGTTTIPQLMEARFGRGTKLMFSFVIVVMYSILNLPVILYSGAVVFENIFDISGIFGISKFTAVAILCVVIGIIGGCYAIFGGLKAVAVSDTINGIGLIIGGLMIPFLALALLGHETTGGGLVEGVKYLVQAEPEKLNAWASWDAAEPALPWPLIFTGMFFNNLYWWCTNQSFVQRALAAKSLKEGQKGAIYCGFLKTIGFFYLVLPGVIAYHLPSIQDKLAAAGSSAIDFAYPALVSAVVPKPVMGFFAAVLFGAILSSFNSVLNSASTMFTLDLYRTAINPKASDMQCVKVGKIYGTCAGAIAICVAPFVMFAQGITTFLNSMSQFVSLPILFTVLGALIFRKAPKYAPKVITAVHVIAYGAFMIIKPCYPTSGEPIHYLYAIAVLFVVEFAIMWYLNKYRGTEEYVPADVGAVDLTPWKYRHIVCIIGIILAIGIYILFSPIGIAA</sequence>
<protein>
    <submittedName>
        <fullName evidence="8">Solute:sodium symporter family transporter</fullName>
    </submittedName>
</protein>
<feature type="transmembrane region" description="Helical" evidence="7">
    <location>
        <begin position="124"/>
        <end position="145"/>
    </location>
</feature>
<feature type="transmembrane region" description="Helical" evidence="7">
    <location>
        <begin position="254"/>
        <end position="272"/>
    </location>
</feature>